<dbReference type="FunFam" id="1.25.40.10:FF:000002">
    <property type="entry name" value="Clathrin heavy chain"/>
    <property type="match status" value="1"/>
</dbReference>
<dbReference type="Pfam" id="PF09268">
    <property type="entry name" value="Clathrin-link"/>
    <property type="match status" value="1"/>
</dbReference>
<dbReference type="GO" id="GO:0030130">
    <property type="term" value="C:clathrin coat of trans-Golgi network vesicle"/>
    <property type="evidence" value="ECO:0007669"/>
    <property type="project" value="InterPro"/>
</dbReference>
<dbReference type="Gene3D" id="1.25.40.10">
    <property type="entry name" value="Tetratricopeptide repeat domain"/>
    <property type="match status" value="2"/>
</dbReference>
<keyword evidence="4" id="KW-0677">Repeat</keyword>
<dbReference type="Proteomes" id="UP000567179">
    <property type="component" value="Unassembled WGS sequence"/>
</dbReference>
<evidence type="ECO:0000313" key="11">
    <source>
        <dbReference type="EMBL" id="KAF5329324.1"/>
    </source>
</evidence>
<evidence type="ECO:0000256" key="4">
    <source>
        <dbReference type="ARBA" id="ARBA00022737"/>
    </source>
</evidence>
<dbReference type="GO" id="GO:0005198">
    <property type="term" value="F:structural molecule activity"/>
    <property type="evidence" value="ECO:0007669"/>
    <property type="project" value="InterPro"/>
</dbReference>
<gene>
    <name evidence="11" type="ORF">D9619_008911</name>
    <name evidence="12" type="ORF">D9619_008912</name>
</gene>
<feature type="repeat" description="CHCR" evidence="8">
    <location>
        <begin position="541"/>
        <end position="679"/>
    </location>
</feature>
<dbReference type="Pfam" id="PF20722">
    <property type="entry name" value="DUF6830"/>
    <property type="match status" value="1"/>
</dbReference>
<dbReference type="Pfam" id="PF18759">
    <property type="entry name" value="Plavaka"/>
    <property type="match status" value="1"/>
</dbReference>
<dbReference type="InterPro" id="IPR055358">
    <property type="entry name" value="CHCR"/>
</dbReference>
<dbReference type="InterPro" id="IPR012331">
    <property type="entry name" value="Clathrin_H-chain_linker"/>
</dbReference>
<dbReference type="InterPro" id="IPR016024">
    <property type="entry name" value="ARM-type_fold"/>
</dbReference>
<dbReference type="InterPro" id="IPR000547">
    <property type="entry name" value="Clathrin_H-chain/VPS_repeat"/>
</dbReference>
<evidence type="ECO:0000256" key="1">
    <source>
        <dbReference type="ARBA" id="ARBA00004180"/>
    </source>
</evidence>
<dbReference type="PROSITE" id="PS50236">
    <property type="entry name" value="CHCR"/>
    <property type="match status" value="5"/>
</dbReference>
<keyword evidence="6" id="KW-0168">Coated pit</keyword>
<dbReference type="SUPFAM" id="SSF48371">
    <property type="entry name" value="ARM repeat"/>
    <property type="match status" value="6"/>
</dbReference>
<dbReference type="SMART" id="SM00299">
    <property type="entry name" value="CLH"/>
    <property type="match status" value="5"/>
</dbReference>
<dbReference type="InterPro" id="IPR041078">
    <property type="entry name" value="Plavaka"/>
</dbReference>
<accession>A0A8H5BTZ1</accession>
<dbReference type="EMBL" id="JAACJJ010000002">
    <property type="protein sequence ID" value="KAF5329324.1"/>
    <property type="molecule type" value="Genomic_DNA"/>
</dbReference>
<dbReference type="PANTHER" id="PTHR10292:SF1">
    <property type="entry name" value="CLATHRIN HEAVY CHAIN"/>
    <property type="match status" value="1"/>
</dbReference>
<dbReference type="OrthoDB" id="2113814at2759"/>
<evidence type="ECO:0000256" key="7">
    <source>
        <dbReference type="ARBA" id="ARBA00023329"/>
    </source>
</evidence>
<dbReference type="GO" id="GO:0032051">
    <property type="term" value="F:clathrin light chain binding"/>
    <property type="evidence" value="ECO:0007669"/>
    <property type="project" value="TreeGrafter"/>
</dbReference>
<dbReference type="GO" id="GO:0006886">
    <property type="term" value="P:intracellular protein transport"/>
    <property type="evidence" value="ECO:0007669"/>
    <property type="project" value="UniProtKB-UniRule"/>
</dbReference>
<dbReference type="GO" id="GO:0006895">
    <property type="term" value="P:Golgi to endosome transport"/>
    <property type="evidence" value="ECO:0007669"/>
    <property type="project" value="TreeGrafter"/>
</dbReference>
<name>A0A8H5BTZ1_9AGAR</name>
<dbReference type="Gene3D" id="2.130.10.110">
    <property type="entry name" value="Clathrin heavy-chain terminal domain"/>
    <property type="match status" value="1"/>
</dbReference>
<sequence length="2025" mass="228660">MEWQALEALQVLRVNTRQNDLESGACIYMSRISGETIFVTAEHDATNGIIDVNKKGQVLSVNVDKQTIIPYILQTLNNTDLAFKLASRANLPGADDLYVQQYQSLFQAGQFGEAAKVAANSPWWPFPHPGILLEKGELNHLESLELARPVLQQGRKQLLEKWLKENKLTCSEELGDIVHLHNMTLALSVYLRANVPNKVVAYFAETGQTDKIKKVDYTPDYVALLQHIMRTNLEKGAEFAAQLANDDGGPLVDVERVVDIFMFQNMIQPATSFLLDALKDNKPEQGHLQTHLLELNLVHAPQVADAILGNEMFTHYDRPRIANLCAKAGLLQRALEHYENIADIKRAIVHANTLPADWLVNYFSRLTTEQSMACLQEMLRVNIRQNLQVVIQIATKYSDILGPIKLIEMFEGFKTFKGLYCYLGLIVNLSEDPEVHFKYIQAATRTGQIREVERICRESNFYNAEKVKNFLKEAKLADQLPLIIVCDRFDFVHDLVLYLYQNGLTKFIEVYVQRVNSVRTPQVVSGLLDVDCDEGTIKSMLASVTGNFPINKLVHEVEQRNRLKLILPWLEASVAAGSTDLAVFSAFAKILIDSNNNPEQFLKENNIYDPLVGKFCEARDPRLAYIAYTKGLCNDELIAITNKNSMFKEQARYLIKRRQPNLWAQVLVSDNMHRRPLIDQIVATALPECTDPDDVSITVKAFLQADLPLELIELLEKIIIEPTLFSDNKNLQNLLLLTAIRADKGKVVSYINKLQNYDAADIARIATEHGLFEEALSIYKKHEQHVMAINVLVEHIVSIDRGYEYATKVNQPEVWSRLAKAQLDGLRIKDSVESYIKAQDPSNFAEVIEIANHAGKHNELVRYLQMARKTLREPKINTELAYAYAKTDRLHDMEDFLGMTNVADILEVGEKCFEDELYQAAKPLFTSISNWARLATTLIYLGKNQAAVEGACKAGNTQVWKQVHAACIKKGEFRLAQICGLHIIVHAEELSMLITLAELEKEVKERSKKDAQKEQIESEQPIINPSSFGGLAFMNGIKSPSSSTCPSCGKSFGTTTGALQHMSQPYSRCKAHQESLRKASLKEVPMHQHPPESSFTTPGALLDLPEDEWDYSVSGDNCPWYGSEPESLAPPTSHFQPLPSSKHLRIVYHPHASKAYGHGSTFLDTFNQDLYTEHRRENIYYPFASRSDWEVALFLLRSPLSKAEIDQFLKLGLDELPPGATLLGVILSSDKTQISRMTGNRVAHPLLISLANLNMDFRNKSSNNAFLLLALLPIPKFNHRVKRMQTLLADRLFHECLDFILRPLKLAAEIGVMMSDPLGWRRLCYTPLAAYIVDSPEAALISGVGGQTSALTTATINQFGDAFRHPPRTAIHTLTALHNIRTTVDPSDFELYHKVAFQDHRLNGVDKLCWSDWPQSDPSVFLTPEPLHHWHKAFGDHDLRWCINMLGAAEIDFRFSILHPLTGVRHFHEGVSCVKQVTGREHRDIQSHIVGVIAEGIPKDCLIAIRALMDFRYLGQSPQIDEATIDAIENSLQLFHSHKASILAAKARRGKGQKVIPHFNIPKLEFLQSVTPNIRDNGVPLQWSADITERAHIVVVKEPVEHGNNRNHESQICRFLDRKEKCNQFNLATTMLDANVNLGAAIDDNDPYFEDIHQTSPNGVIGTTAHLLASLNPIASYNESSSRLTKNFFETAKALQQELIGEQRKTNNDNSTSGSTSTIKLPLRTFVSPQMRTAFHFKRDPSFKRMSVDEVAIKFAIPDLRAALGDYVRLAQAQPGNLHISALGGRRLSGLDCRLPFHQLEVWERVFLQTKSFYAPYNVQEQSTVNAMPTNNDPNQQKAANPNKRKWIHGRHDTVIVNLNTDYQWPYSGLQGYSTQSYLPKLVSKIMLPTGHQVVEVKILFRIVPLRHQPAQDDCFLSYVHRFDIVPQINEPMSGSATRRGPYPEPASSLFILNRARRSDGSLVGDIMPVRQIRELVELIPRFGMKADRRYTQYNSLNTCSTFYLNKYLSKELYYALSNTVTLEQ</sequence>
<feature type="repeat" description="CHCR" evidence="8">
    <location>
        <begin position="245"/>
        <end position="391"/>
    </location>
</feature>
<reference evidence="12 13" key="1">
    <citation type="journal article" date="2020" name="ISME J.">
        <title>Uncovering the hidden diversity of litter-decomposition mechanisms in mushroom-forming fungi.</title>
        <authorList>
            <person name="Floudas D."/>
            <person name="Bentzer J."/>
            <person name="Ahren D."/>
            <person name="Johansson T."/>
            <person name="Persson P."/>
            <person name="Tunlid A."/>
        </authorList>
    </citation>
    <scope>NUCLEOTIDE SEQUENCE [LARGE SCALE GENOMIC DNA]</scope>
    <source>
        <strain evidence="12 13">CBS 101986</strain>
    </source>
</reference>
<dbReference type="EMBL" id="JAACJJ010000002">
    <property type="protein sequence ID" value="KAF5329325.1"/>
    <property type="molecule type" value="Genomic_DNA"/>
</dbReference>
<feature type="repeat" description="CHCR" evidence="8">
    <location>
        <begin position="686"/>
        <end position="831"/>
    </location>
</feature>
<feature type="domain" description="DUF6830" evidence="10">
    <location>
        <begin position="1712"/>
        <end position="1874"/>
    </location>
</feature>
<evidence type="ECO:0000259" key="9">
    <source>
        <dbReference type="Pfam" id="PF09268"/>
    </source>
</evidence>
<dbReference type="InterPro" id="IPR016025">
    <property type="entry name" value="Clathrin_H-chain_N"/>
</dbReference>
<dbReference type="GO" id="GO:0071439">
    <property type="term" value="C:clathrin complex"/>
    <property type="evidence" value="ECO:0007669"/>
    <property type="project" value="TreeGrafter"/>
</dbReference>
<dbReference type="GO" id="GO:0030132">
    <property type="term" value="C:clathrin coat of coated pit"/>
    <property type="evidence" value="ECO:0007669"/>
    <property type="project" value="InterPro"/>
</dbReference>
<dbReference type="GO" id="GO:0006898">
    <property type="term" value="P:receptor-mediated endocytosis"/>
    <property type="evidence" value="ECO:0007669"/>
    <property type="project" value="TreeGrafter"/>
</dbReference>
<dbReference type="SUPFAM" id="SSF50989">
    <property type="entry name" value="Clathrin heavy-chain terminal domain"/>
    <property type="match status" value="1"/>
</dbReference>
<dbReference type="Pfam" id="PF13838">
    <property type="entry name" value="Clathrin_H_link"/>
    <property type="match status" value="1"/>
</dbReference>
<evidence type="ECO:0000256" key="8">
    <source>
        <dbReference type="PROSITE-ProRule" id="PRU01006"/>
    </source>
</evidence>
<dbReference type="GO" id="GO:0005829">
    <property type="term" value="C:cytosol"/>
    <property type="evidence" value="ECO:0007669"/>
    <property type="project" value="GOC"/>
</dbReference>
<evidence type="ECO:0000259" key="10">
    <source>
        <dbReference type="Pfam" id="PF20722"/>
    </source>
</evidence>
<evidence type="ECO:0008006" key="14">
    <source>
        <dbReference type="Google" id="ProtNLM"/>
    </source>
</evidence>
<evidence type="ECO:0000256" key="2">
    <source>
        <dbReference type="ARBA" id="ARBA00004277"/>
    </source>
</evidence>
<dbReference type="PANTHER" id="PTHR10292">
    <property type="entry name" value="CLATHRIN HEAVY CHAIN RELATED"/>
    <property type="match status" value="1"/>
</dbReference>
<feature type="domain" description="Clathrin heavy chain linker core motif" evidence="9">
    <location>
        <begin position="66"/>
        <end position="88"/>
    </location>
</feature>
<keyword evidence="13" id="KW-1185">Reference proteome</keyword>
<dbReference type="Gene3D" id="1.25.40.30">
    <property type="match status" value="1"/>
</dbReference>
<dbReference type="FunFam" id="1.25.40.10:FF:000082">
    <property type="entry name" value="Clathrin heavy chain"/>
    <property type="match status" value="1"/>
</dbReference>
<evidence type="ECO:0000256" key="6">
    <source>
        <dbReference type="ARBA" id="ARBA00023176"/>
    </source>
</evidence>
<dbReference type="Pfam" id="PF00637">
    <property type="entry name" value="Clathrin"/>
    <property type="match status" value="5"/>
</dbReference>
<dbReference type="GO" id="GO:0030479">
    <property type="term" value="C:actin cortical patch"/>
    <property type="evidence" value="ECO:0007669"/>
    <property type="project" value="TreeGrafter"/>
</dbReference>
<protein>
    <recommendedName>
        <fullName evidence="14">C2H2-type domain-containing protein</fullName>
    </recommendedName>
</protein>
<feature type="repeat" description="CHCR" evidence="8">
    <location>
        <begin position="835"/>
        <end position="976"/>
    </location>
</feature>
<keyword evidence="7" id="KW-0968">Cytoplasmic vesicle</keyword>
<dbReference type="InterPro" id="IPR011990">
    <property type="entry name" value="TPR-like_helical_dom_sf"/>
</dbReference>
<comment type="similarity">
    <text evidence="3">Belongs to the clathrin heavy chain family.</text>
</comment>
<evidence type="ECO:0000256" key="5">
    <source>
        <dbReference type="ARBA" id="ARBA00023136"/>
    </source>
</evidence>
<dbReference type="InterPro" id="IPR015348">
    <property type="entry name" value="Clathrin_H-chain_linker_core"/>
</dbReference>
<feature type="repeat" description="CHCR" evidence="8">
    <location>
        <begin position="394"/>
        <end position="536"/>
    </location>
</feature>
<comment type="caution">
    <text evidence="12">The sequence shown here is derived from an EMBL/GenBank/DDBJ whole genome shotgun (WGS) entry which is preliminary data.</text>
</comment>
<evidence type="ECO:0000256" key="3">
    <source>
        <dbReference type="ARBA" id="ARBA00009535"/>
    </source>
</evidence>
<comment type="subcellular location">
    <subcellularLocation>
        <location evidence="1">Cytoplasmic vesicle membrane</location>
        <topology evidence="1">Peripheral membrane protein</topology>
        <orientation evidence="1">Cytoplasmic side</orientation>
    </subcellularLocation>
    <subcellularLocation>
        <location evidence="2">Membrane</location>
        <location evidence="2">Coated pit</location>
        <topology evidence="2">Peripheral membrane protein</topology>
        <orientation evidence="2">Cytoplasmic side</orientation>
    </subcellularLocation>
</comment>
<evidence type="ECO:0000313" key="13">
    <source>
        <dbReference type="Proteomes" id="UP000567179"/>
    </source>
</evidence>
<proteinExistence type="inferred from homology"/>
<keyword evidence="5" id="KW-0472">Membrane</keyword>
<organism evidence="12 13">
    <name type="scientific">Psilocybe cf. subviscida</name>
    <dbReference type="NCBI Taxonomy" id="2480587"/>
    <lineage>
        <taxon>Eukaryota</taxon>
        <taxon>Fungi</taxon>
        <taxon>Dikarya</taxon>
        <taxon>Basidiomycota</taxon>
        <taxon>Agaricomycotina</taxon>
        <taxon>Agaricomycetes</taxon>
        <taxon>Agaricomycetidae</taxon>
        <taxon>Agaricales</taxon>
        <taxon>Agaricineae</taxon>
        <taxon>Strophariaceae</taxon>
        <taxon>Psilocybe</taxon>
    </lineage>
</organism>
<evidence type="ECO:0000313" key="12">
    <source>
        <dbReference type="EMBL" id="KAF5329325.1"/>
    </source>
</evidence>
<dbReference type="InterPro" id="IPR049233">
    <property type="entry name" value="DUF6830"/>
</dbReference>